<dbReference type="AlphaFoldDB" id="A0A6J6NU84"/>
<gene>
    <name evidence="2" type="ORF">UFOPK2370_00899</name>
</gene>
<feature type="transmembrane region" description="Helical" evidence="1">
    <location>
        <begin position="60"/>
        <end position="79"/>
    </location>
</feature>
<feature type="transmembrane region" description="Helical" evidence="1">
    <location>
        <begin position="29"/>
        <end position="48"/>
    </location>
</feature>
<keyword evidence="1" id="KW-0812">Transmembrane</keyword>
<sequence length="140" mass="15489">MRKLSLSFQALSTPKKILALSVTLPIVIVLFGPIITFFGLPIIGYAVSRNSWTSGRRAKDNWVNLAFALTALGSLALYLTLRNPIFVTDWEGGNPLDDLIAVMMLGFVLLLAITWGFAGWVGHRFVMNLRSRKNRVAAPE</sequence>
<evidence type="ECO:0000256" key="1">
    <source>
        <dbReference type="SAM" id="Phobius"/>
    </source>
</evidence>
<organism evidence="2">
    <name type="scientific">freshwater metagenome</name>
    <dbReference type="NCBI Taxonomy" id="449393"/>
    <lineage>
        <taxon>unclassified sequences</taxon>
        <taxon>metagenomes</taxon>
        <taxon>ecological metagenomes</taxon>
    </lineage>
</organism>
<evidence type="ECO:0000313" key="2">
    <source>
        <dbReference type="EMBL" id="CAB4690087.1"/>
    </source>
</evidence>
<keyword evidence="1" id="KW-0472">Membrane</keyword>
<proteinExistence type="predicted"/>
<accession>A0A6J6NU84</accession>
<protein>
    <submittedName>
        <fullName evidence="2">Unannotated protein</fullName>
    </submittedName>
</protein>
<reference evidence="2" key="1">
    <citation type="submission" date="2020-05" db="EMBL/GenBank/DDBJ databases">
        <authorList>
            <person name="Chiriac C."/>
            <person name="Salcher M."/>
            <person name="Ghai R."/>
            <person name="Kavagutti S V."/>
        </authorList>
    </citation>
    <scope>NUCLEOTIDE SEQUENCE</scope>
</reference>
<feature type="transmembrane region" description="Helical" evidence="1">
    <location>
        <begin position="99"/>
        <end position="122"/>
    </location>
</feature>
<keyword evidence="1" id="KW-1133">Transmembrane helix</keyword>
<dbReference type="EMBL" id="CAEZXK010000023">
    <property type="protein sequence ID" value="CAB4690087.1"/>
    <property type="molecule type" value="Genomic_DNA"/>
</dbReference>
<name>A0A6J6NU84_9ZZZZ</name>